<feature type="transmembrane region" description="Helical" evidence="1">
    <location>
        <begin position="6"/>
        <end position="24"/>
    </location>
</feature>
<keyword evidence="1" id="KW-0812">Transmembrane</keyword>
<dbReference type="Proteomes" id="UP000727962">
    <property type="component" value="Unassembled WGS sequence"/>
</dbReference>
<evidence type="ECO:0000313" key="3">
    <source>
        <dbReference type="Proteomes" id="UP000727962"/>
    </source>
</evidence>
<proteinExistence type="predicted"/>
<comment type="caution">
    <text evidence="2">The sequence shown here is derived from an EMBL/GenBank/DDBJ whole genome shotgun (WGS) entry which is preliminary data.</text>
</comment>
<dbReference type="AlphaFoldDB" id="A0A931PSU4"/>
<reference evidence="2" key="1">
    <citation type="submission" date="2020-07" db="EMBL/GenBank/DDBJ databases">
        <title>Huge and variable diversity of episymbiotic CPR bacteria and DPANN archaea in groundwater ecosystems.</title>
        <authorList>
            <person name="He C.Y."/>
            <person name="Keren R."/>
            <person name="Whittaker M."/>
            <person name="Farag I.F."/>
            <person name="Doudna J."/>
            <person name="Cate J.H.D."/>
            <person name="Banfield J.F."/>
        </authorList>
    </citation>
    <scope>NUCLEOTIDE SEQUENCE</scope>
    <source>
        <strain evidence="2">NC_groundwater_17_Pr7_B-0.1um_64_12</strain>
    </source>
</reference>
<protein>
    <submittedName>
        <fullName evidence="2">Uncharacterized protein</fullName>
    </submittedName>
</protein>
<evidence type="ECO:0000256" key="1">
    <source>
        <dbReference type="SAM" id="Phobius"/>
    </source>
</evidence>
<accession>A0A931PSU4</accession>
<evidence type="ECO:0000313" key="2">
    <source>
        <dbReference type="EMBL" id="MBI1755669.1"/>
    </source>
</evidence>
<keyword evidence="1" id="KW-0472">Membrane</keyword>
<keyword evidence="1" id="KW-1133">Transmembrane helix</keyword>
<name>A0A931PSU4_FIMGI</name>
<feature type="transmembrane region" description="Helical" evidence="1">
    <location>
        <begin position="132"/>
        <end position="152"/>
    </location>
</feature>
<sequence>MFESLLVFGLVGLVVMCLMGFVYAHGGHAGASHGIDSSSHPGLVVSHLHGHVGAHVATPGAVHHGHTVGQGHGAVHHGHGTGHGVGHAALRGLEMAKSIAWMAISPLDIFSLAFGMGVVGKLLKHTVVGSPLIYAAIVGGLIFDLLIVRTALSFAMRFAGAPSEGLEGAPGHEATASTGFDRSGKGVVTLVLDGQQVQVLASLESDELKRGVRVGKGDRVILTSVDAARNRCSVSKELGE</sequence>
<dbReference type="EMBL" id="JACOSL010000006">
    <property type="protein sequence ID" value="MBI1755669.1"/>
    <property type="molecule type" value="Genomic_DNA"/>
</dbReference>
<organism evidence="2 3">
    <name type="scientific">Fimbriimonas ginsengisoli</name>
    <dbReference type="NCBI Taxonomy" id="1005039"/>
    <lineage>
        <taxon>Bacteria</taxon>
        <taxon>Bacillati</taxon>
        <taxon>Armatimonadota</taxon>
        <taxon>Fimbriimonadia</taxon>
        <taxon>Fimbriimonadales</taxon>
        <taxon>Fimbriimonadaceae</taxon>
        <taxon>Fimbriimonas</taxon>
    </lineage>
</organism>
<gene>
    <name evidence="2" type="ORF">HYR64_01000</name>
</gene>
<feature type="transmembrane region" description="Helical" evidence="1">
    <location>
        <begin position="99"/>
        <end position="120"/>
    </location>
</feature>